<accession>A0A427XYY8</accession>
<dbReference type="SUPFAM" id="SSF54909">
    <property type="entry name" value="Dimeric alpha+beta barrel"/>
    <property type="match status" value="1"/>
</dbReference>
<name>A0A427XYY8_9TREE</name>
<feature type="domain" description="YCII-related" evidence="1">
    <location>
        <begin position="3"/>
        <end position="100"/>
    </location>
</feature>
<dbReference type="EMBL" id="RSCD01000022">
    <property type="protein sequence ID" value="RSH84086.1"/>
    <property type="molecule type" value="Genomic_DNA"/>
</dbReference>
<evidence type="ECO:0000313" key="3">
    <source>
        <dbReference type="Proteomes" id="UP000279259"/>
    </source>
</evidence>
<dbReference type="AlphaFoldDB" id="A0A427XYY8"/>
<protein>
    <recommendedName>
        <fullName evidence="1">YCII-related domain-containing protein</fullName>
    </recommendedName>
</protein>
<dbReference type="Pfam" id="PF03795">
    <property type="entry name" value="YCII"/>
    <property type="match status" value="1"/>
</dbReference>
<dbReference type="OrthoDB" id="5519740at2759"/>
<dbReference type="Proteomes" id="UP000279259">
    <property type="component" value="Unassembled WGS sequence"/>
</dbReference>
<keyword evidence="3" id="KW-1185">Reference proteome</keyword>
<comment type="caution">
    <text evidence="2">The sequence shown here is derived from an EMBL/GenBank/DDBJ whole genome shotgun (WGS) entry which is preliminary data.</text>
</comment>
<dbReference type="PANTHER" id="PTHR33606">
    <property type="entry name" value="PROTEIN YCII"/>
    <property type="match status" value="1"/>
</dbReference>
<dbReference type="InterPro" id="IPR011008">
    <property type="entry name" value="Dimeric_a/b-barrel"/>
</dbReference>
<dbReference type="Gene3D" id="3.30.70.1060">
    <property type="entry name" value="Dimeric alpha+beta barrel"/>
    <property type="match status" value="1"/>
</dbReference>
<organism evidence="2 3">
    <name type="scientific">Saitozyma podzolica</name>
    <dbReference type="NCBI Taxonomy" id="1890683"/>
    <lineage>
        <taxon>Eukaryota</taxon>
        <taxon>Fungi</taxon>
        <taxon>Dikarya</taxon>
        <taxon>Basidiomycota</taxon>
        <taxon>Agaricomycotina</taxon>
        <taxon>Tremellomycetes</taxon>
        <taxon>Tremellales</taxon>
        <taxon>Trimorphomycetaceae</taxon>
        <taxon>Saitozyma</taxon>
    </lineage>
</organism>
<proteinExistence type="predicted"/>
<dbReference type="InterPro" id="IPR051807">
    <property type="entry name" value="Sec-metab_biosynth-assoc"/>
</dbReference>
<evidence type="ECO:0000259" key="1">
    <source>
        <dbReference type="Pfam" id="PF03795"/>
    </source>
</evidence>
<dbReference type="PANTHER" id="PTHR33606:SF3">
    <property type="entry name" value="PROTEIN YCII"/>
    <property type="match status" value="1"/>
</dbReference>
<evidence type="ECO:0000313" key="2">
    <source>
        <dbReference type="EMBL" id="RSH84086.1"/>
    </source>
</evidence>
<sequence length="121" mass="13487">MPLYFIYGPDYPGAVQKRLAARPAHLAMGAESGKKGEKVFGRGFLSQEYSHTEAAPPPSFPSDQANPGMAGSGMIYRFKTLDDAWKRIKADPYWTEGVWDKEKMTIVELMEGPNDETMQVV</sequence>
<dbReference type="InterPro" id="IPR005545">
    <property type="entry name" value="YCII"/>
</dbReference>
<gene>
    <name evidence="2" type="ORF">EHS25_005331</name>
</gene>
<reference evidence="2 3" key="1">
    <citation type="submission" date="2018-11" db="EMBL/GenBank/DDBJ databases">
        <title>Genome sequence of Saitozyma podzolica DSM 27192.</title>
        <authorList>
            <person name="Aliyu H."/>
            <person name="Gorte O."/>
            <person name="Ochsenreither K."/>
        </authorList>
    </citation>
    <scope>NUCLEOTIDE SEQUENCE [LARGE SCALE GENOMIC DNA]</scope>
    <source>
        <strain evidence="2 3">DSM 27192</strain>
    </source>
</reference>